<proteinExistence type="predicted"/>
<dbReference type="RefSeq" id="WP_021693861.1">
    <property type="nucleotide sequence ID" value="NZ_BATB01000020.1"/>
</dbReference>
<comment type="caution">
    <text evidence="3">The sequence shown here is derived from an EMBL/GenBank/DDBJ whole genome shotgun (WGS) entry which is preliminary data.</text>
</comment>
<keyword evidence="1" id="KW-0732">Signal</keyword>
<dbReference type="EMBL" id="BATB01000020">
    <property type="protein sequence ID" value="GAD55759.1"/>
    <property type="molecule type" value="Genomic_DNA"/>
</dbReference>
<dbReference type="InterPro" id="IPR009739">
    <property type="entry name" value="LprI-like_N"/>
</dbReference>
<evidence type="ECO:0000313" key="4">
    <source>
        <dbReference type="Proteomes" id="UP000016566"/>
    </source>
</evidence>
<keyword evidence="4" id="KW-1185">Reference proteome</keyword>
<name>U3ADK5_9RHOB</name>
<evidence type="ECO:0000259" key="2">
    <source>
        <dbReference type="Pfam" id="PF07007"/>
    </source>
</evidence>
<dbReference type="Gene3D" id="1.20.1270.180">
    <property type="match status" value="1"/>
</dbReference>
<evidence type="ECO:0000256" key="1">
    <source>
        <dbReference type="SAM" id="SignalP"/>
    </source>
</evidence>
<evidence type="ECO:0000313" key="3">
    <source>
        <dbReference type="EMBL" id="GAD55759.1"/>
    </source>
</evidence>
<reference evidence="3" key="1">
    <citation type="journal article" date="2013" name="Genome Announc.">
        <title>Draft Genome Sequence of Loktanella cinnabarina LL-001T, Isolated from Deep-Sea Floor Sediment.</title>
        <authorList>
            <person name="Nishi S."/>
            <person name="Tsubouchi T."/>
            <person name="Takaki Y."/>
            <person name="Koyanagi R."/>
            <person name="Satoh N."/>
            <person name="Maruyama T."/>
            <person name="Hatada Y."/>
        </authorList>
    </citation>
    <scope>NUCLEOTIDE SEQUENCE [LARGE SCALE GENOMIC DNA]</scope>
    <source>
        <strain evidence="3">LL-001</strain>
    </source>
</reference>
<dbReference type="OrthoDB" id="7340239at2"/>
<feature type="domain" description="Lysozyme inhibitor LprI-like N-terminal" evidence="2">
    <location>
        <begin position="61"/>
        <end position="147"/>
    </location>
</feature>
<gene>
    <name evidence="3" type="ORF">MBELCI_1811</name>
</gene>
<sequence>MFRLAILLAALAFGEPATAQTTPSREEVSRVGACVQAAAARGSRSQVLSQCMDIIAGGCRSQTTIEIADCVMREAGAWDSWLNAWWGPMRARAQANGSWERLLAAQRQWIKDRDAECRRAYDRAGGGSIRVIYGAECQRDLTARKAIEFYFILYR</sequence>
<dbReference type="Proteomes" id="UP000016566">
    <property type="component" value="Unassembled WGS sequence"/>
</dbReference>
<feature type="signal peptide" evidence="1">
    <location>
        <begin position="1"/>
        <end position="19"/>
    </location>
</feature>
<dbReference type="STRING" id="1337093.MBELCI_1811"/>
<accession>U3ADK5</accession>
<dbReference type="Pfam" id="PF07007">
    <property type="entry name" value="LprI"/>
    <property type="match status" value="1"/>
</dbReference>
<feature type="chain" id="PRO_5004637723" description="Lysozyme inhibitor LprI-like N-terminal domain-containing protein" evidence="1">
    <location>
        <begin position="20"/>
        <end position="155"/>
    </location>
</feature>
<dbReference type="AlphaFoldDB" id="U3ADK5"/>
<dbReference type="eggNOG" id="COG3755">
    <property type="taxonomic scope" value="Bacteria"/>
</dbReference>
<protein>
    <recommendedName>
        <fullName evidence="2">Lysozyme inhibitor LprI-like N-terminal domain-containing protein</fullName>
    </recommendedName>
</protein>
<organism evidence="3 4">
    <name type="scientific">Limimaricola cinnabarinus LL-001</name>
    <dbReference type="NCBI Taxonomy" id="1337093"/>
    <lineage>
        <taxon>Bacteria</taxon>
        <taxon>Pseudomonadati</taxon>
        <taxon>Pseudomonadota</taxon>
        <taxon>Alphaproteobacteria</taxon>
        <taxon>Rhodobacterales</taxon>
        <taxon>Paracoccaceae</taxon>
        <taxon>Limimaricola</taxon>
    </lineage>
</organism>